<keyword evidence="1" id="KW-0812">Transmembrane</keyword>
<evidence type="ECO:0000313" key="2">
    <source>
        <dbReference type="EMBL" id="HBP31683.1"/>
    </source>
</evidence>
<organism evidence="2 3">
    <name type="scientific">Advenella kashmirensis</name>
    <dbReference type="NCBI Taxonomy" id="310575"/>
    <lineage>
        <taxon>Bacteria</taxon>
        <taxon>Pseudomonadati</taxon>
        <taxon>Pseudomonadota</taxon>
        <taxon>Betaproteobacteria</taxon>
        <taxon>Burkholderiales</taxon>
        <taxon>Alcaligenaceae</taxon>
    </lineage>
</organism>
<accession>A0A356LKX4</accession>
<evidence type="ECO:0000256" key="1">
    <source>
        <dbReference type="SAM" id="Phobius"/>
    </source>
</evidence>
<comment type="caution">
    <text evidence="2">The sequence shown here is derived from an EMBL/GenBank/DDBJ whole genome shotgun (WGS) entry which is preliminary data.</text>
</comment>
<feature type="transmembrane region" description="Helical" evidence="1">
    <location>
        <begin position="40"/>
        <end position="58"/>
    </location>
</feature>
<name>A0A356LKX4_9BURK</name>
<proteinExistence type="predicted"/>
<feature type="transmembrane region" description="Helical" evidence="1">
    <location>
        <begin position="88"/>
        <end position="105"/>
    </location>
</feature>
<gene>
    <name evidence="2" type="ORF">DD666_20005</name>
</gene>
<keyword evidence="1" id="KW-1133">Transmembrane helix</keyword>
<dbReference type="EMBL" id="DOEK01000042">
    <property type="protein sequence ID" value="HBP31683.1"/>
    <property type="molecule type" value="Genomic_DNA"/>
</dbReference>
<keyword evidence="1" id="KW-0472">Membrane</keyword>
<evidence type="ECO:0008006" key="4">
    <source>
        <dbReference type="Google" id="ProtNLM"/>
    </source>
</evidence>
<dbReference type="AlphaFoldDB" id="A0A356LKX4"/>
<evidence type="ECO:0000313" key="3">
    <source>
        <dbReference type="Proteomes" id="UP000264036"/>
    </source>
</evidence>
<reference evidence="2 3" key="1">
    <citation type="journal article" date="2018" name="Nat. Biotechnol.">
        <title>A standardized bacterial taxonomy based on genome phylogeny substantially revises the tree of life.</title>
        <authorList>
            <person name="Parks D.H."/>
            <person name="Chuvochina M."/>
            <person name="Waite D.W."/>
            <person name="Rinke C."/>
            <person name="Skarshewski A."/>
            <person name="Chaumeil P.A."/>
            <person name="Hugenholtz P."/>
        </authorList>
    </citation>
    <scope>NUCLEOTIDE SEQUENCE [LARGE SCALE GENOMIC DNA]</scope>
    <source>
        <strain evidence="2">UBA10707</strain>
    </source>
</reference>
<sequence length="106" mass="11697">MSDTYIALIIVLLGIGSLLTRAGYLMLGQYFPLSKTVSRGLRYAPVAALTAIIVPSLLPWTVGQWPQVGAEFFAALVAALAFLRVRNILFMIAVGMVVLWLLRWIF</sequence>
<dbReference type="Proteomes" id="UP000264036">
    <property type="component" value="Unassembled WGS sequence"/>
</dbReference>
<protein>
    <recommendedName>
        <fullName evidence="4">AzlD domain-containing protein</fullName>
    </recommendedName>
</protein>
<dbReference type="Pfam" id="PF05437">
    <property type="entry name" value="AzlD"/>
    <property type="match status" value="1"/>
</dbReference>
<dbReference type="InterPro" id="IPR008407">
    <property type="entry name" value="Brnchd-chn_aa_trnsp_AzlD"/>
</dbReference>
<feature type="transmembrane region" description="Helical" evidence="1">
    <location>
        <begin position="6"/>
        <end position="28"/>
    </location>
</feature>